<feature type="region of interest" description="Disordered" evidence="1">
    <location>
        <begin position="1"/>
        <end position="34"/>
    </location>
</feature>
<dbReference type="Proteomes" id="UP001152519">
    <property type="component" value="Unassembled WGS sequence"/>
</dbReference>
<feature type="region of interest" description="Disordered" evidence="1">
    <location>
        <begin position="167"/>
        <end position="199"/>
    </location>
</feature>
<feature type="compositionally biased region" description="Basic and acidic residues" evidence="1">
    <location>
        <begin position="103"/>
        <end position="119"/>
    </location>
</feature>
<feature type="compositionally biased region" description="Basic and acidic residues" evidence="1">
    <location>
        <begin position="73"/>
        <end position="84"/>
    </location>
</feature>
<name>A0A9W4DV41_9ACTN</name>
<gene>
    <name evidence="2" type="ORF">SCOCK_450053</name>
</gene>
<reference evidence="2" key="1">
    <citation type="submission" date="2021-05" db="EMBL/GenBank/DDBJ databases">
        <authorList>
            <person name="Arsene-Ploetze F."/>
        </authorList>
    </citation>
    <scope>NUCLEOTIDE SEQUENCE</scope>
    <source>
        <strain evidence="2">DSM 42138</strain>
    </source>
</reference>
<feature type="region of interest" description="Disordered" evidence="1">
    <location>
        <begin position="49"/>
        <end position="140"/>
    </location>
</feature>
<comment type="caution">
    <text evidence="2">The sequence shown here is derived from an EMBL/GenBank/DDBJ whole genome shotgun (WGS) entry which is preliminary data.</text>
</comment>
<protein>
    <submittedName>
        <fullName evidence="2">Uncharacterized protein</fullName>
    </submittedName>
</protein>
<evidence type="ECO:0000313" key="3">
    <source>
        <dbReference type="Proteomes" id="UP001152519"/>
    </source>
</evidence>
<dbReference type="EMBL" id="CAJSLV010000076">
    <property type="protein sequence ID" value="CAG6396738.1"/>
    <property type="molecule type" value="Genomic_DNA"/>
</dbReference>
<organism evidence="2 3">
    <name type="scientific">Actinacidiphila cocklensis</name>
    <dbReference type="NCBI Taxonomy" id="887465"/>
    <lineage>
        <taxon>Bacteria</taxon>
        <taxon>Bacillati</taxon>
        <taxon>Actinomycetota</taxon>
        <taxon>Actinomycetes</taxon>
        <taxon>Kitasatosporales</taxon>
        <taxon>Streptomycetaceae</taxon>
        <taxon>Actinacidiphila</taxon>
    </lineage>
</organism>
<evidence type="ECO:0000313" key="2">
    <source>
        <dbReference type="EMBL" id="CAG6396738.1"/>
    </source>
</evidence>
<feature type="compositionally biased region" description="Basic and acidic residues" evidence="1">
    <location>
        <begin position="11"/>
        <end position="25"/>
    </location>
</feature>
<proteinExistence type="predicted"/>
<accession>A0A9W4DV41</accession>
<feature type="compositionally biased region" description="Basic residues" evidence="1">
    <location>
        <begin position="120"/>
        <end position="140"/>
    </location>
</feature>
<dbReference type="AlphaFoldDB" id="A0A9W4DV41"/>
<keyword evidence="3" id="KW-1185">Reference proteome</keyword>
<sequence length="226" mass="25910">MVESAPSGARRRGDGGRHRHRDAERPGGGAPHAIGLHAHLERRLQRCVRHRHRPEPVEVRHRAGQQLRHRRDRDHDQQHLERLLRRSGPPGAPGAALRFRPARRMDVRAGGDPGRDLRRPGGRCRPHRVRPPAARRQHRQRGRLLAGVLDARRAAALRCDLAEVRRDRHHGGHQRPQLRLQHHPLRGEPGRAVQRVDRHRLGRARLLRLPDRLPRLRGGDRPLGVA</sequence>
<evidence type="ECO:0000256" key="1">
    <source>
        <dbReference type="SAM" id="MobiDB-lite"/>
    </source>
</evidence>